<evidence type="ECO:0000256" key="1">
    <source>
        <dbReference type="SAM" id="MobiDB-lite"/>
    </source>
</evidence>
<feature type="region of interest" description="Disordered" evidence="1">
    <location>
        <begin position="1"/>
        <end position="25"/>
    </location>
</feature>
<dbReference type="InterPro" id="IPR011051">
    <property type="entry name" value="RmlC_Cupin_sf"/>
</dbReference>
<dbReference type="Gene3D" id="2.60.120.10">
    <property type="entry name" value="Jelly Rolls"/>
    <property type="match status" value="1"/>
</dbReference>
<dbReference type="SUPFAM" id="SSF51182">
    <property type="entry name" value="RmlC-like cupins"/>
    <property type="match status" value="1"/>
</dbReference>
<keyword evidence="3" id="KW-1185">Reference proteome</keyword>
<dbReference type="PANTHER" id="PTHR38599:SF1">
    <property type="entry name" value="CUPIN DOMAIN PROTEIN (AFU_ORTHOLOGUE AFUA_3G13620)"/>
    <property type="match status" value="1"/>
</dbReference>
<dbReference type="STRING" id="576137.A0A1L7XIC3"/>
<evidence type="ECO:0000313" key="3">
    <source>
        <dbReference type="Proteomes" id="UP000184330"/>
    </source>
</evidence>
<sequence length="174" mass="18894">MATRWANPIRPALPATESPYNPTRPHPNIKLQYAHALPNAPGLHLVSLLVTFPPNASTPPHRHPAFVAVNVIKGWVFNGMNDEPIKVFGPVESFHEGLGCRHRVSDNASETEEAVIIATMVVESKIFEDGGVEGLVLVDEEWKGIGGVVEGKGGEKVEWLEILGDDGVHNVSEK</sequence>
<accession>A0A1L7XIC3</accession>
<gene>
    <name evidence="2" type="ORF">PAC_14680</name>
</gene>
<protein>
    <submittedName>
        <fullName evidence="2">Related to cupin domain protein</fullName>
    </submittedName>
</protein>
<name>A0A1L7XIC3_9HELO</name>
<dbReference type="AlphaFoldDB" id="A0A1L7XIC3"/>
<organism evidence="2 3">
    <name type="scientific">Phialocephala subalpina</name>
    <dbReference type="NCBI Taxonomy" id="576137"/>
    <lineage>
        <taxon>Eukaryota</taxon>
        <taxon>Fungi</taxon>
        <taxon>Dikarya</taxon>
        <taxon>Ascomycota</taxon>
        <taxon>Pezizomycotina</taxon>
        <taxon>Leotiomycetes</taxon>
        <taxon>Helotiales</taxon>
        <taxon>Mollisiaceae</taxon>
        <taxon>Phialocephala</taxon>
        <taxon>Phialocephala fortinii species complex</taxon>
    </lineage>
</organism>
<dbReference type="Proteomes" id="UP000184330">
    <property type="component" value="Unassembled WGS sequence"/>
</dbReference>
<evidence type="ECO:0000313" key="2">
    <source>
        <dbReference type="EMBL" id="CZR64781.1"/>
    </source>
</evidence>
<dbReference type="OrthoDB" id="5793281at2759"/>
<dbReference type="CDD" id="cd02234">
    <property type="entry name" value="cupin_BLR7677-like"/>
    <property type="match status" value="1"/>
</dbReference>
<proteinExistence type="predicted"/>
<dbReference type="EMBL" id="FJOG01000028">
    <property type="protein sequence ID" value="CZR64781.1"/>
    <property type="molecule type" value="Genomic_DNA"/>
</dbReference>
<reference evidence="2 3" key="1">
    <citation type="submission" date="2016-03" db="EMBL/GenBank/DDBJ databases">
        <authorList>
            <person name="Ploux O."/>
        </authorList>
    </citation>
    <scope>NUCLEOTIDE SEQUENCE [LARGE SCALE GENOMIC DNA]</scope>
    <source>
        <strain evidence="2 3">UAMH 11012</strain>
    </source>
</reference>
<dbReference type="PANTHER" id="PTHR38599">
    <property type="entry name" value="CUPIN DOMAIN PROTEIN (AFU_ORTHOLOGUE AFUA_3G13620)"/>
    <property type="match status" value="1"/>
</dbReference>
<dbReference type="InterPro" id="IPR014710">
    <property type="entry name" value="RmlC-like_jellyroll"/>
</dbReference>